<proteinExistence type="predicted"/>
<feature type="compositionally biased region" description="Low complexity" evidence="2">
    <location>
        <begin position="754"/>
        <end position="769"/>
    </location>
</feature>
<evidence type="ECO:0000256" key="2">
    <source>
        <dbReference type="SAM" id="MobiDB-lite"/>
    </source>
</evidence>
<dbReference type="GO" id="GO:0003993">
    <property type="term" value="F:acid phosphatase activity"/>
    <property type="evidence" value="ECO:0007669"/>
    <property type="project" value="InterPro"/>
</dbReference>
<dbReference type="PANTHER" id="PTHR22953:SF153">
    <property type="entry name" value="PURPLE ACID PHOSPHATASE"/>
    <property type="match status" value="1"/>
</dbReference>
<reference evidence="4" key="1">
    <citation type="submission" date="2021-01" db="EMBL/GenBank/DDBJ databases">
        <authorList>
            <person name="Corre E."/>
            <person name="Pelletier E."/>
            <person name="Niang G."/>
            <person name="Scheremetjew M."/>
            <person name="Finn R."/>
            <person name="Kale V."/>
            <person name="Holt S."/>
            <person name="Cochrane G."/>
            <person name="Meng A."/>
            <person name="Brown T."/>
            <person name="Cohen L."/>
        </authorList>
    </citation>
    <scope>NUCLEOTIDE SEQUENCE</scope>
    <source>
        <strain evidence="4">CCMP1594</strain>
    </source>
</reference>
<dbReference type="InterPro" id="IPR004843">
    <property type="entry name" value="Calcineurin-like_PHP"/>
</dbReference>
<gene>
    <name evidence="4" type="ORF">EGYM00163_LOCUS4906</name>
</gene>
<feature type="domain" description="Calcineurin-like phosphoesterase" evidence="3">
    <location>
        <begin position="153"/>
        <end position="466"/>
    </location>
</feature>
<dbReference type="AlphaFoldDB" id="A0A7S4CCX0"/>
<accession>A0A7S4CCX0</accession>
<dbReference type="InterPro" id="IPR039331">
    <property type="entry name" value="PAPs-like"/>
</dbReference>
<organism evidence="4">
    <name type="scientific">Eutreptiella gymnastica</name>
    <dbReference type="NCBI Taxonomy" id="73025"/>
    <lineage>
        <taxon>Eukaryota</taxon>
        <taxon>Discoba</taxon>
        <taxon>Euglenozoa</taxon>
        <taxon>Euglenida</taxon>
        <taxon>Spirocuta</taxon>
        <taxon>Euglenophyceae</taxon>
        <taxon>Eutreptiales</taxon>
        <taxon>Eutreptiaceae</taxon>
        <taxon>Eutreptiella</taxon>
    </lineage>
</organism>
<name>A0A7S4CCX0_9EUGL</name>
<dbReference type="SUPFAM" id="SSF56300">
    <property type="entry name" value="Metallo-dependent phosphatases"/>
    <property type="match status" value="1"/>
</dbReference>
<evidence type="ECO:0000313" key="4">
    <source>
        <dbReference type="EMBL" id="CAE0793789.1"/>
    </source>
</evidence>
<keyword evidence="1" id="KW-0732">Signal</keyword>
<evidence type="ECO:0000256" key="1">
    <source>
        <dbReference type="ARBA" id="ARBA00022729"/>
    </source>
</evidence>
<dbReference type="PANTHER" id="PTHR22953">
    <property type="entry name" value="ACID PHOSPHATASE RELATED"/>
    <property type="match status" value="1"/>
</dbReference>
<feature type="compositionally biased region" description="Low complexity" evidence="2">
    <location>
        <begin position="645"/>
        <end position="656"/>
    </location>
</feature>
<dbReference type="InterPro" id="IPR029052">
    <property type="entry name" value="Metallo-depent_PP-like"/>
</dbReference>
<evidence type="ECO:0000259" key="3">
    <source>
        <dbReference type="Pfam" id="PF00149"/>
    </source>
</evidence>
<dbReference type="EMBL" id="HBJA01015429">
    <property type="protein sequence ID" value="CAE0793789.1"/>
    <property type="molecule type" value="Transcribed_RNA"/>
</dbReference>
<dbReference type="Gene3D" id="3.60.21.10">
    <property type="match status" value="1"/>
</dbReference>
<protein>
    <recommendedName>
        <fullName evidence="3">Calcineurin-like phosphoesterase domain-containing protein</fullName>
    </recommendedName>
</protein>
<dbReference type="Pfam" id="PF00149">
    <property type="entry name" value="Metallophos"/>
    <property type="match status" value="1"/>
</dbReference>
<feature type="compositionally biased region" description="Low complexity" evidence="2">
    <location>
        <begin position="588"/>
        <end position="608"/>
    </location>
</feature>
<sequence>MDVVNRYLPNKNHQKGVAASVVIIVLLFFLRSGKSVEPATLLSDPFLQLPKQGSVNVVWFTNFEGSEHFVMYGDKKDQRANATTTKLSSMALSETPGAKAKATSVWRHEATASGLEARKRVPYFVESKDGKRNTEVKSKVFSLQPAPQAGQALKILLTSDHQNLPMVAANLQQVDSSIGKLDAVLFAGDTVLVPDRAAEWFGDASHGSAFFPSFQGRAKSVVGTTEYRGGEVLQHAPIFTALGNHDVMGRTNITNTSLDAHFEYSAPRSYAESLYKSTGLDPKSEAHAEWVANNSFNTRTYSEIFSLTGRAPGKLYYSVTLGDVHLIVLCAVRAYRPPTLDPNVASRFSERRQDFNRKELWRHGAFVMEPISKGSAQHVWLQYELKSKEFQSAKYRVVMLHHPIHSLGANIGPAFSNPYPYFKYGADGEVIAASYEYPFPDYLLNDVSPLLEQHGVQLVFYGHSHIWNRFAKPTTTATATMTTNFLESSNVGNTFGAFSTNTGRKRSVVDKLESAQGDPNGLSPVLPTHPNKTAGVGDKDHVSSNTVTVFSILDTDKGTVESYYFDTKHPNSKAQKFDEFSLVKPAAAAVTTPSEPVTTTSTTASARTTEQKPNPLANTKLRAAQVQSVMQPRPEESGTRPSPIAQATGATEAAGGVSRKKGAAGDAAVEASGPTDGRAKGSGGATGSASATSVKKEAAEGSEPSSLRDNGDDVEASVKAPPRAKKSDAVATGSDAKEPVGSGSGSSGRRSEISPRSSSGSSPGVSPGRYAPRARTNRTRASGLHSNATRPWRKSPMPIAKSADGDESPEAKAPAAAE</sequence>
<feature type="region of interest" description="Disordered" evidence="2">
    <location>
        <begin position="588"/>
        <end position="818"/>
    </location>
</feature>